<name>A0A830E7C0_9CREN</name>
<evidence type="ECO:0000313" key="4">
    <source>
        <dbReference type="Proteomes" id="UP001060771"/>
    </source>
</evidence>
<dbReference type="AlphaFoldDB" id="A0A830E7C0"/>
<proteinExistence type="predicted"/>
<dbReference type="Proteomes" id="UP001060771">
    <property type="component" value="Chromosome"/>
</dbReference>
<dbReference type="EMBL" id="BMNM01000005">
    <property type="protein sequence ID" value="GGI78864.1"/>
    <property type="molecule type" value="Genomic_DNA"/>
</dbReference>
<evidence type="ECO:0000313" key="1">
    <source>
        <dbReference type="EMBL" id="BDR93268.1"/>
    </source>
</evidence>
<reference evidence="2" key="2">
    <citation type="submission" date="2020-09" db="EMBL/GenBank/DDBJ databases">
        <authorList>
            <person name="Sun Q."/>
            <person name="Ohkuma M."/>
        </authorList>
    </citation>
    <scope>NUCLEOTIDE SEQUENCE</scope>
    <source>
        <strain evidence="2">JCM 11219</strain>
    </source>
</reference>
<dbReference type="Proteomes" id="UP000657075">
    <property type="component" value="Unassembled WGS sequence"/>
</dbReference>
<evidence type="ECO:0000313" key="2">
    <source>
        <dbReference type="EMBL" id="GGI78864.1"/>
    </source>
</evidence>
<organism evidence="2 3">
    <name type="scientific">Vulcanisaeta souniana JCM 11219</name>
    <dbReference type="NCBI Taxonomy" id="1293586"/>
    <lineage>
        <taxon>Archaea</taxon>
        <taxon>Thermoproteota</taxon>
        <taxon>Thermoprotei</taxon>
        <taxon>Thermoproteales</taxon>
        <taxon>Thermoproteaceae</taxon>
        <taxon>Vulcanisaeta</taxon>
    </lineage>
</organism>
<reference evidence="1" key="4">
    <citation type="journal article" date="2023" name="Microbiol. Resour. Announc.">
        <title>Complete Genome Sequence of Vulcanisaeta souniana Strain IC-059, a Hyperthermophilic Archaeon Isolated from Hot Spring Water in Japan.</title>
        <authorList>
            <person name="Kato S."/>
            <person name="Itoh T."/>
            <person name="Wu L."/>
            <person name="Ma J."/>
            <person name="Ohkuma M."/>
        </authorList>
    </citation>
    <scope>NUCLEOTIDE SEQUENCE</scope>
    <source>
        <strain evidence="1">JCM 11219</strain>
    </source>
</reference>
<protein>
    <submittedName>
        <fullName evidence="2">Uncharacterized protein</fullName>
    </submittedName>
</protein>
<keyword evidence="4" id="KW-1185">Reference proteome</keyword>
<dbReference type="EMBL" id="AP026830">
    <property type="protein sequence ID" value="BDR93268.1"/>
    <property type="molecule type" value="Genomic_DNA"/>
</dbReference>
<dbReference type="GeneID" id="76207903"/>
<reference evidence="4" key="3">
    <citation type="submission" date="2022-09" db="EMBL/GenBank/DDBJ databases">
        <title>Complete genome sequence of Vulcanisaeta souniana.</title>
        <authorList>
            <person name="Kato S."/>
            <person name="Itoh T."/>
            <person name="Ohkuma M."/>
        </authorList>
    </citation>
    <scope>NUCLEOTIDE SEQUENCE [LARGE SCALE GENOMIC DNA]</scope>
    <source>
        <strain evidence="4">JCM 11219</strain>
    </source>
</reference>
<sequence length="146" mass="16834">MKLKVLNIFRRMLSKSEYERFIKELIKALRGGFAVTDENIHKGKPAMSTTQIWQVITWSLFYPGTMYVSINSIKVNENNVSILWFLIANDYNSIKDEISKIIEEINNKETLHAFMLTAVLGDGSAFIRLRKGKYSEPEIKISNVNN</sequence>
<evidence type="ECO:0000313" key="3">
    <source>
        <dbReference type="Proteomes" id="UP000657075"/>
    </source>
</evidence>
<accession>A0A830E7C0</accession>
<dbReference type="RefSeq" id="WP_054844160.1">
    <property type="nucleotide sequence ID" value="NZ_AP026830.1"/>
</dbReference>
<reference evidence="2" key="1">
    <citation type="journal article" date="2014" name="Int. J. Syst. Evol. Microbiol.">
        <title>Complete genome sequence of Corynebacterium casei LMG S-19264T (=DSM 44701T), isolated from a smear-ripened cheese.</title>
        <authorList>
            <consortium name="US DOE Joint Genome Institute (JGI-PGF)"/>
            <person name="Walter F."/>
            <person name="Albersmeier A."/>
            <person name="Kalinowski J."/>
            <person name="Ruckert C."/>
        </authorList>
    </citation>
    <scope>NUCLEOTIDE SEQUENCE</scope>
    <source>
        <strain evidence="2">JCM 11219</strain>
    </source>
</reference>
<gene>
    <name evidence="2" type="ORF">GCM10007112_14680</name>
    <name evidence="1" type="ORF">Vsou_23610</name>
</gene>
<dbReference type="OrthoDB" id="29194at2157"/>